<reference evidence="9 10" key="1">
    <citation type="journal article" date="2012" name="ISME J.">
        <title>Nitrification expanded: discovery, physiology and genomics of a nitrite-oxidizing bacterium from the phylum Chloroflexi.</title>
        <authorList>
            <person name="Sorokin D.Y."/>
            <person name="Lucker S."/>
            <person name="Vejmelkova D."/>
            <person name="Kostrikina N.A."/>
            <person name="Kleerebezem R."/>
            <person name="Rijpstra W.I."/>
            <person name="Damste J.S."/>
            <person name="Le Paslier D."/>
            <person name="Muyzer G."/>
            <person name="Wagner M."/>
            <person name="van Loosdrecht M.C."/>
            <person name="Daims H."/>
        </authorList>
    </citation>
    <scope>NUCLEOTIDE SEQUENCE [LARGE SCALE GENOMIC DNA]</scope>
    <source>
        <strain evidence="10">none</strain>
    </source>
</reference>
<dbReference type="PANTHER" id="PTHR33885">
    <property type="entry name" value="PHAGE SHOCK PROTEIN C"/>
    <property type="match status" value="1"/>
</dbReference>
<evidence type="ECO:0000256" key="6">
    <source>
        <dbReference type="SAM" id="MobiDB-lite"/>
    </source>
</evidence>
<feature type="compositionally biased region" description="Basic and acidic residues" evidence="6">
    <location>
        <begin position="168"/>
        <end position="180"/>
    </location>
</feature>
<keyword evidence="5 7" id="KW-0472">Membrane</keyword>
<comment type="caution">
    <text evidence="9">The sequence shown here is derived from an EMBL/GenBank/DDBJ whole genome shotgun (WGS) entry which is preliminary data.</text>
</comment>
<feature type="domain" description="Phage shock protein PspC N-terminal" evidence="8">
    <location>
        <begin position="6"/>
        <end position="62"/>
    </location>
</feature>
<accession>I4EC74</accession>
<evidence type="ECO:0000313" key="9">
    <source>
        <dbReference type="EMBL" id="CCF82286.1"/>
    </source>
</evidence>
<evidence type="ECO:0000256" key="3">
    <source>
        <dbReference type="ARBA" id="ARBA00022692"/>
    </source>
</evidence>
<evidence type="ECO:0000313" key="10">
    <source>
        <dbReference type="Proteomes" id="UP000004221"/>
    </source>
</evidence>
<feature type="transmembrane region" description="Helical" evidence="7">
    <location>
        <begin position="32"/>
        <end position="60"/>
    </location>
</feature>
<dbReference type="InterPro" id="IPR052027">
    <property type="entry name" value="PspC"/>
</dbReference>
<evidence type="ECO:0000256" key="4">
    <source>
        <dbReference type="ARBA" id="ARBA00022989"/>
    </source>
</evidence>
<name>I4EC74_9BACT</name>
<evidence type="ECO:0000259" key="8">
    <source>
        <dbReference type="Pfam" id="PF04024"/>
    </source>
</evidence>
<keyword evidence="4 7" id="KW-1133">Transmembrane helix</keyword>
<keyword evidence="10" id="KW-1185">Reference proteome</keyword>
<proteinExistence type="predicted"/>
<organism evidence="9 10">
    <name type="scientific">Nitrolancea hollandica Lb</name>
    <dbReference type="NCBI Taxonomy" id="1129897"/>
    <lineage>
        <taxon>Bacteria</taxon>
        <taxon>Pseudomonadati</taxon>
        <taxon>Thermomicrobiota</taxon>
        <taxon>Thermomicrobia</taxon>
        <taxon>Sphaerobacterales</taxon>
        <taxon>Sphaerobacterineae</taxon>
        <taxon>Sphaerobacteraceae</taxon>
        <taxon>Nitrolancea</taxon>
    </lineage>
</organism>
<keyword evidence="2" id="KW-1003">Cell membrane</keyword>
<dbReference type="EMBL" id="CAGS01000002">
    <property type="protein sequence ID" value="CCF82286.1"/>
    <property type="molecule type" value="Genomic_DNA"/>
</dbReference>
<dbReference type="Pfam" id="PF04024">
    <property type="entry name" value="PspC"/>
    <property type="match status" value="1"/>
</dbReference>
<evidence type="ECO:0000256" key="1">
    <source>
        <dbReference type="ARBA" id="ARBA00004162"/>
    </source>
</evidence>
<evidence type="ECO:0000256" key="2">
    <source>
        <dbReference type="ARBA" id="ARBA00022475"/>
    </source>
</evidence>
<feature type="region of interest" description="Disordered" evidence="6">
    <location>
        <begin position="156"/>
        <end position="189"/>
    </location>
</feature>
<comment type="subcellular location">
    <subcellularLocation>
        <location evidence="1">Cell membrane</location>
        <topology evidence="1">Single-pass membrane protein</topology>
    </subcellularLocation>
</comment>
<dbReference type="RefSeq" id="WP_008474391.1">
    <property type="nucleotide sequence ID" value="NZ_CAGS01000002.1"/>
</dbReference>
<protein>
    <recommendedName>
        <fullName evidence="8">Phage shock protein PspC N-terminal domain-containing protein</fullName>
    </recommendedName>
</protein>
<dbReference type="InterPro" id="IPR007168">
    <property type="entry name" value="Phageshock_PspC_N"/>
</dbReference>
<dbReference type="OrthoDB" id="166925at2"/>
<gene>
    <name evidence="9" type="ORF">NITHO_100002</name>
</gene>
<feature type="region of interest" description="Disordered" evidence="6">
    <location>
        <begin position="75"/>
        <end position="109"/>
    </location>
</feature>
<dbReference type="GO" id="GO:0005886">
    <property type="term" value="C:plasma membrane"/>
    <property type="evidence" value="ECO:0007669"/>
    <property type="project" value="UniProtKB-SubCell"/>
</dbReference>
<evidence type="ECO:0000256" key="5">
    <source>
        <dbReference type="ARBA" id="ARBA00023136"/>
    </source>
</evidence>
<dbReference type="AlphaFoldDB" id="I4EC74"/>
<dbReference type="PANTHER" id="PTHR33885:SF3">
    <property type="entry name" value="PHAGE SHOCK PROTEIN C"/>
    <property type="match status" value="1"/>
</dbReference>
<keyword evidence="3 7" id="KW-0812">Transmembrane</keyword>
<sequence length="189" mass="20614">MNQIERLHRSERERIIGGVCAGLAESFGGSPWLYRVAFVVGTFATGGALMFLYPVLWIFIPSQSRLNHRYLEAGPSTERVGPLSPAGDIAEEPYRRTDAAHGSVRSEGAKPVDKLQDELLRVSDSAVDAYQRWRERQAGKPAQPSGDVIAMEPEAVEPAGTTGPVIEKPIETRAVTDKTEPTGTENTPQ</sequence>
<evidence type="ECO:0000256" key="7">
    <source>
        <dbReference type="SAM" id="Phobius"/>
    </source>
</evidence>
<dbReference type="Proteomes" id="UP000004221">
    <property type="component" value="Unassembled WGS sequence"/>
</dbReference>